<dbReference type="Gene3D" id="3.30.420.10">
    <property type="entry name" value="Ribonuclease H-like superfamily/Ribonuclease H"/>
    <property type="match status" value="1"/>
</dbReference>
<dbReference type="SMART" id="SM00479">
    <property type="entry name" value="EXOIII"/>
    <property type="match status" value="1"/>
</dbReference>
<dbReference type="InterPro" id="IPR012337">
    <property type="entry name" value="RNaseH-like_sf"/>
</dbReference>
<evidence type="ECO:0000256" key="5">
    <source>
        <dbReference type="ARBA" id="ARBA00026073"/>
    </source>
</evidence>
<evidence type="ECO:0000256" key="4">
    <source>
        <dbReference type="ARBA" id="ARBA00025483"/>
    </source>
</evidence>
<sequence>MTAANNVVVLDFETTGLSPDKGDRAIEIGAVKLINGEIADSFQALMNPGRRINSFIENYTGISNQMLSTAPSCETVMSEFAEFMGDFNLVAHNASFDIKFLDAEFARIGHSYSGQCACSLLLSRRIHQDAPNHKLGTLVDYHQLPTDGVYHRALADATMTAHLWQHQLASIAKQQSSVTKPLNFEQVIKITQTPKAQVPRLLSKMFT</sequence>
<dbReference type="KEGG" id="smai:EXU30_10320"/>
<dbReference type="GO" id="GO:0003887">
    <property type="term" value="F:DNA-directed DNA polymerase activity"/>
    <property type="evidence" value="ECO:0007669"/>
    <property type="project" value="UniProtKB-EC"/>
</dbReference>
<keyword evidence="3 8" id="KW-0269">Exonuclease</keyword>
<keyword evidence="9" id="KW-1185">Reference proteome</keyword>
<comment type="catalytic activity">
    <reaction evidence="6">
        <text>DNA(n) + a 2'-deoxyribonucleoside 5'-triphosphate = DNA(n+1) + diphosphate</text>
        <dbReference type="Rhea" id="RHEA:22508"/>
        <dbReference type="Rhea" id="RHEA-COMP:17339"/>
        <dbReference type="Rhea" id="RHEA-COMP:17340"/>
        <dbReference type="ChEBI" id="CHEBI:33019"/>
        <dbReference type="ChEBI" id="CHEBI:61560"/>
        <dbReference type="ChEBI" id="CHEBI:173112"/>
        <dbReference type="EC" id="2.7.7.7"/>
    </reaction>
</comment>
<dbReference type="CDD" id="cd06127">
    <property type="entry name" value="DEDDh"/>
    <property type="match status" value="1"/>
</dbReference>
<dbReference type="PANTHER" id="PTHR30231">
    <property type="entry name" value="DNA POLYMERASE III SUBUNIT EPSILON"/>
    <property type="match status" value="1"/>
</dbReference>
<organism evidence="8 9">
    <name type="scientific">Shewanella maritima</name>
    <dbReference type="NCBI Taxonomy" id="2520507"/>
    <lineage>
        <taxon>Bacteria</taxon>
        <taxon>Pseudomonadati</taxon>
        <taxon>Pseudomonadota</taxon>
        <taxon>Gammaproteobacteria</taxon>
        <taxon>Alteromonadales</taxon>
        <taxon>Shewanellaceae</taxon>
        <taxon>Shewanella</taxon>
    </lineage>
</organism>
<evidence type="ECO:0000259" key="7">
    <source>
        <dbReference type="SMART" id="SM00479"/>
    </source>
</evidence>
<dbReference type="EC" id="2.7.7.7" evidence="1"/>
<evidence type="ECO:0000256" key="3">
    <source>
        <dbReference type="ARBA" id="ARBA00022839"/>
    </source>
</evidence>
<dbReference type="GO" id="GO:0003677">
    <property type="term" value="F:DNA binding"/>
    <property type="evidence" value="ECO:0007669"/>
    <property type="project" value="InterPro"/>
</dbReference>
<dbReference type="RefSeq" id="WP_130599777.1">
    <property type="nucleotide sequence ID" value="NZ_CP036200.1"/>
</dbReference>
<accession>A0A411PHN2</accession>
<dbReference type="GO" id="GO:0005829">
    <property type="term" value="C:cytosol"/>
    <property type="evidence" value="ECO:0007669"/>
    <property type="project" value="TreeGrafter"/>
</dbReference>
<dbReference type="InterPro" id="IPR036397">
    <property type="entry name" value="RNaseH_sf"/>
</dbReference>
<dbReference type="PANTHER" id="PTHR30231:SF37">
    <property type="entry name" value="EXODEOXYRIBONUCLEASE 10"/>
    <property type="match status" value="1"/>
</dbReference>
<dbReference type="OrthoDB" id="9803913at2"/>
<evidence type="ECO:0000313" key="9">
    <source>
        <dbReference type="Proteomes" id="UP000291106"/>
    </source>
</evidence>
<dbReference type="FunFam" id="3.30.420.10:FF:000045">
    <property type="entry name" value="3'-5' exonuclease DinG"/>
    <property type="match status" value="1"/>
</dbReference>
<comment type="subunit">
    <text evidence="5">DNA polymerase III contains a core (composed of alpha, epsilon and theta chains) that associates with a tau subunit. This core dimerizes to form the POLIII' complex. PolIII' associates with the gamma complex (composed of gamma, delta, delta', psi and chi chains) and with the beta chain to form the complete DNA polymerase III complex.</text>
</comment>
<feature type="domain" description="Exonuclease" evidence="7">
    <location>
        <begin position="6"/>
        <end position="173"/>
    </location>
</feature>
<dbReference type="Pfam" id="PF00929">
    <property type="entry name" value="RNase_T"/>
    <property type="match status" value="1"/>
</dbReference>
<evidence type="ECO:0000313" key="8">
    <source>
        <dbReference type="EMBL" id="QBF83045.1"/>
    </source>
</evidence>
<keyword evidence="2" id="KW-0540">Nuclease</keyword>
<keyword evidence="3 8" id="KW-0378">Hydrolase</keyword>
<comment type="function">
    <text evidence="4">DNA polymerase III is a complex, multichain enzyme responsible for most of the replicative synthesis in bacteria. The epsilon subunit contain the editing function and is a proofreading 3'-5' exonuclease.</text>
</comment>
<dbReference type="NCBIfam" id="TIGR00573">
    <property type="entry name" value="dnaq"/>
    <property type="match status" value="1"/>
</dbReference>
<proteinExistence type="predicted"/>
<dbReference type="EMBL" id="CP036200">
    <property type="protein sequence ID" value="QBF83045.1"/>
    <property type="molecule type" value="Genomic_DNA"/>
</dbReference>
<evidence type="ECO:0000256" key="1">
    <source>
        <dbReference type="ARBA" id="ARBA00012417"/>
    </source>
</evidence>
<dbReference type="GO" id="GO:0008408">
    <property type="term" value="F:3'-5' exonuclease activity"/>
    <property type="evidence" value="ECO:0007669"/>
    <property type="project" value="TreeGrafter"/>
</dbReference>
<dbReference type="GO" id="GO:0045004">
    <property type="term" value="P:DNA replication proofreading"/>
    <property type="evidence" value="ECO:0007669"/>
    <property type="project" value="TreeGrafter"/>
</dbReference>
<dbReference type="AlphaFoldDB" id="A0A411PHN2"/>
<dbReference type="InterPro" id="IPR013520">
    <property type="entry name" value="Ribonucl_H"/>
</dbReference>
<reference evidence="8 9" key="1">
    <citation type="submission" date="2019-02" db="EMBL/GenBank/DDBJ databases">
        <title>Shewanella sp. D4-2 isolated from Dokdo Island.</title>
        <authorList>
            <person name="Baek K."/>
        </authorList>
    </citation>
    <scope>NUCLEOTIDE SEQUENCE [LARGE SCALE GENOMIC DNA]</scope>
    <source>
        <strain evidence="8 9">D4-2</strain>
    </source>
</reference>
<dbReference type="InterPro" id="IPR006054">
    <property type="entry name" value="DnaQ"/>
</dbReference>
<protein>
    <recommendedName>
        <fullName evidence="1">DNA-directed DNA polymerase</fullName>
        <ecNumber evidence="1">2.7.7.7</ecNumber>
    </recommendedName>
</protein>
<dbReference type="Proteomes" id="UP000291106">
    <property type="component" value="Chromosome"/>
</dbReference>
<gene>
    <name evidence="8" type="ORF">EXU30_10320</name>
</gene>
<evidence type="ECO:0000256" key="2">
    <source>
        <dbReference type="ARBA" id="ARBA00022722"/>
    </source>
</evidence>
<dbReference type="SUPFAM" id="SSF53098">
    <property type="entry name" value="Ribonuclease H-like"/>
    <property type="match status" value="1"/>
</dbReference>
<evidence type="ECO:0000256" key="6">
    <source>
        <dbReference type="ARBA" id="ARBA00049244"/>
    </source>
</evidence>
<name>A0A411PHN2_9GAMM</name>